<name>A0A6J5R654_9CAUD</name>
<keyword evidence="1" id="KW-0812">Transmembrane</keyword>
<feature type="transmembrane region" description="Helical" evidence="1">
    <location>
        <begin position="6"/>
        <end position="26"/>
    </location>
</feature>
<proteinExistence type="predicted"/>
<protein>
    <submittedName>
        <fullName evidence="2">Uncharacterized protein</fullName>
    </submittedName>
</protein>
<reference evidence="2" key="1">
    <citation type="submission" date="2020-05" db="EMBL/GenBank/DDBJ databases">
        <authorList>
            <person name="Chiriac C."/>
            <person name="Salcher M."/>
            <person name="Ghai R."/>
            <person name="Kavagutti S V."/>
        </authorList>
    </citation>
    <scope>NUCLEOTIDE SEQUENCE</scope>
</reference>
<sequence>MYLWIDTQALVVMFVVMAVLVALRIVPLVRREDVEPTEKKDQL</sequence>
<keyword evidence="1" id="KW-0472">Membrane</keyword>
<gene>
    <name evidence="2" type="ORF">UFOVP1196_33</name>
</gene>
<dbReference type="EMBL" id="LR797148">
    <property type="protein sequence ID" value="CAB4190116.1"/>
    <property type="molecule type" value="Genomic_DNA"/>
</dbReference>
<keyword evidence="1" id="KW-1133">Transmembrane helix</keyword>
<organism evidence="2">
    <name type="scientific">uncultured Caudovirales phage</name>
    <dbReference type="NCBI Taxonomy" id="2100421"/>
    <lineage>
        <taxon>Viruses</taxon>
        <taxon>Duplodnaviria</taxon>
        <taxon>Heunggongvirae</taxon>
        <taxon>Uroviricota</taxon>
        <taxon>Caudoviricetes</taxon>
        <taxon>Peduoviridae</taxon>
        <taxon>Maltschvirus</taxon>
        <taxon>Maltschvirus maltsch</taxon>
    </lineage>
</organism>
<accession>A0A6J5R654</accession>
<evidence type="ECO:0000313" key="2">
    <source>
        <dbReference type="EMBL" id="CAB4190116.1"/>
    </source>
</evidence>
<evidence type="ECO:0000256" key="1">
    <source>
        <dbReference type="SAM" id="Phobius"/>
    </source>
</evidence>